<dbReference type="SMART" id="SM00717">
    <property type="entry name" value="SANT"/>
    <property type="match status" value="2"/>
</dbReference>
<evidence type="ECO:0000313" key="9">
    <source>
        <dbReference type="EMBL" id="GFS33500.1"/>
    </source>
</evidence>
<proteinExistence type="predicted"/>
<dbReference type="InterPro" id="IPR009057">
    <property type="entry name" value="Homeodomain-like_sf"/>
</dbReference>
<dbReference type="OrthoDB" id="2143914at2759"/>
<dbReference type="InterPro" id="IPR001005">
    <property type="entry name" value="SANT/Myb"/>
</dbReference>
<feature type="region of interest" description="Disordered" evidence="6">
    <location>
        <begin position="122"/>
        <end position="152"/>
    </location>
</feature>
<keyword evidence="4" id="KW-0804">Transcription</keyword>
<evidence type="ECO:0000256" key="6">
    <source>
        <dbReference type="SAM" id="MobiDB-lite"/>
    </source>
</evidence>
<dbReference type="PROSITE" id="PS50090">
    <property type="entry name" value="MYB_LIKE"/>
    <property type="match status" value="2"/>
</dbReference>
<gene>
    <name evidence="9" type="ORF">Acr_00g0028840</name>
</gene>
<accession>A0A7J0DEG6</accession>
<dbReference type="AlphaFoldDB" id="A0A7J0DEG6"/>
<reference evidence="10" key="1">
    <citation type="submission" date="2019-07" db="EMBL/GenBank/DDBJ databases">
        <title>De Novo Assembly of kiwifruit Actinidia rufa.</title>
        <authorList>
            <person name="Sugita-Konishi S."/>
            <person name="Sato K."/>
            <person name="Mori E."/>
            <person name="Abe Y."/>
            <person name="Kisaki G."/>
            <person name="Hamano K."/>
            <person name="Suezawa K."/>
            <person name="Otani M."/>
            <person name="Fukuda T."/>
            <person name="Manabe T."/>
            <person name="Gomi K."/>
            <person name="Tabuchi M."/>
            <person name="Akimitsu K."/>
            <person name="Kataoka I."/>
        </authorList>
    </citation>
    <scope>NUCLEOTIDE SEQUENCE [LARGE SCALE GENOMIC DNA]</scope>
    <source>
        <strain evidence="10">cv. Fuchu</strain>
    </source>
</reference>
<comment type="subcellular location">
    <subcellularLocation>
        <location evidence="1">Nucleus</location>
    </subcellularLocation>
</comment>
<dbReference type="EMBL" id="BJWL01000190">
    <property type="protein sequence ID" value="GFS33500.1"/>
    <property type="molecule type" value="Genomic_DNA"/>
</dbReference>
<evidence type="ECO:0000259" key="7">
    <source>
        <dbReference type="PROSITE" id="PS50090"/>
    </source>
</evidence>
<keyword evidence="3" id="KW-0238">DNA-binding</keyword>
<dbReference type="Proteomes" id="UP000585474">
    <property type="component" value="Unassembled WGS sequence"/>
</dbReference>
<keyword evidence="5" id="KW-0539">Nucleus</keyword>
<feature type="domain" description="Myb-like" evidence="7">
    <location>
        <begin position="9"/>
        <end position="61"/>
    </location>
</feature>
<organism evidence="9 10">
    <name type="scientific">Actinidia rufa</name>
    <dbReference type="NCBI Taxonomy" id="165716"/>
    <lineage>
        <taxon>Eukaryota</taxon>
        <taxon>Viridiplantae</taxon>
        <taxon>Streptophyta</taxon>
        <taxon>Embryophyta</taxon>
        <taxon>Tracheophyta</taxon>
        <taxon>Spermatophyta</taxon>
        <taxon>Magnoliopsida</taxon>
        <taxon>eudicotyledons</taxon>
        <taxon>Gunneridae</taxon>
        <taxon>Pentapetalae</taxon>
        <taxon>asterids</taxon>
        <taxon>Ericales</taxon>
        <taxon>Actinidiaceae</taxon>
        <taxon>Actinidia</taxon>
    </lineage>
</organism>
<evidence type="ECO:0000256" key="1">
    <source>
        <dbReference type="ARBA" id="ARBA00004123"/>
    </source>
</evidence>
<keyword evidence="2" id="KW-0805">Transcription regulation</keyword>
<dbReference type="CDD" id="cd00167">
    <property type="entry name" value="SANT"/>
    <property type="match status" value="2"/>
</dbReference>
<feature type="domain" description="HTH myb-type" evidence="8">
    <location>
        <begin position="62"/>
        <end position="116"/>
    </location>
</feature>
<dbReference type="Pfam" id="PF00249">
    <property type="entry name" value="Myb_DNA-binding"/>
    <property type="match status" value="2"/>
</dbReference>
<dbReference type="Gene3D" id="1.10.10.60">
    <property type="entry name" value="Homeodomain-like"/>
    <property type="match status" value="2"/>
</dbReference>
<evidence type="ECO:0000256" key="3">
    <source>
        <dbReference type="ARBA" id="ARBA00023125"/>
    </source>
</evidence>
<dbReference type="PROSITE" id="PS51294">
    <property type="entry name" value="HTH_MYB"/>
    <property type="match status" value="2"/>
</dbReference>
<dbReference type="PANTHER" id="PTHR47999">
    <property type="entry name" value="TRANSCRIPTION FACTOR MYB8-RELATED-RELATED"/>
    <property type="match status" value="1"/>
</dbReference>
<evidence type="ECO:0000256" key="4">
    <source>
        <dbReference type="ARBA" id="ARBA00023163"/>
    </source>
</evidence>
<evidence type="ECO:0000256" key="2">
    <source>
        <dbReference type="ARBA" id="ARBA00023015"/>
    </source>
</evidence>
<keyword evidence="10" id="KW-1185">Reference proteome</keyword>
<dbReference type="FunFam" id="1.10.10.60:FF:000121">
    <property type="entry name" value="Myb transcription factor"/>
    <property type="match status" value="1"/>
</dbReference>
<evidence type="ECO:0000259" key="8">
    <source>
        <dbReference type="PROSITE" id="PS51294"/>
    </source>
</evidence>
<feature type="region of interest" description="Disordered" evidence="6">
    <location>
        <begin position="192"/>
        <end position="220"/>
    </location>
</feature>
<evidence type="ECO:0000313" key="10">
    <source>
        <dbReference type="Proteomes" id="UP000585474"/>
    </source>
</evidence>
<sequence length="280" mass="31350">MGRAPCCAKVGLKKGRWTAEEDKILTKYIQANGEGSWRSLPKNAGLLRCGKSCRLRWINYLRSDLRRGNISAEEEETIIKLHSTLGNRWSLIAGHLSGRTDNEIKNYWNSHLSRKINSFSQPCSEPSFPPPAVVDSAKSRVAPRRRGRQTSQTAIKKNKINFHTKVPKFTEKPQENGFATRPVPNLETETLSSANSSVSLPRSCHNPIGEMSEERESEDRESAAAGVVVEERECGAAKLAASQDLWGEDERMMAWLWGSDDGMGESNNEKQEAMISWLFS</sequence>
<dbReference type="GO" id="GO:0003677">
    <property type="term" value="F:DNA binding"/>
    <property type="evidence" value="ECO:0007669"/>
    <property type="project" value="UniProtKB-KW"/>
</dbReference>
<dbReference type="PANTHER" id="PTHR47999:SF96">
    <property type="entry name" value="TRANSCRIPTION REPRESSOR MYB6-LIKE"/>
    <property type="match status" value="1"/>
</dbReference>
<dbReference type="InterPro" id="IPR017930">
    <property type="entry name" value="Myb_dom"/>
</dbReference>
<dbReference type="GO" id="GO:0005634">
    <property type="term" value="C:nucleus"/>
    <property type="evidence" value="ECO:0007669"/>
    <property type="project" value="UniProtKB-SubCell"/>
</dbReference>
<feature type="region of interest" description="Disordered" evidence="6">
    <location>
        <begin position="260"/>
        <end position="280"/>
    </location>
</feature>
<name>A0A7J0DEG6_9ERIC</name>
<dbReference type="SUPFAM" id="SSF46689">
    <property type="entry name" value="Homeodomain-like"/>
    <property type="match status" value="1"/>
</dbReference>
<evidence type="ECO:0000256" key="5">
    <source>
        <dbReference type="ARBA" id="ARBA00023242"/>
    </source>
</evidence>
<feature type="domain" description="Myb-like" evidence="7">
    <location>
        <begin position="62"/>
        <end position="112"/>
    </location>
</feature>
<dbReference type="InterPro" id="IPR015495">
    <property type="entry name" value="Myb_TF_plants"/>
</dbReference>
<feature type="domain" description="HTH myb-type" evidence="8">
    <location>
        <begin position="9"/>
        <end position="61"/>
    </location>
</feature>
<protein>
    <submittedName>
        <fullName evidence="9">Myb domain protein 12</fullName>
    </submittedName>
</protein>
<comment type="caution">
    <text evidence="9">The sequence shown here is derived from an EMBL/GenBank/DDBJ whole genome shotgun (WGS) entry which is preliminary data.</text>
</comment>